<keyword evidence="9 12" id="KW-0406">Ion transport</keyword>
<dbReference type="EMBL" id="MF497699">
    <property type="protein sequence ID" value="QDB64186.1"/>
    <property type="molecule type" value="Genomic_DNA"/>
</dbReference>
<dbReference type="GO" id="GO:0015986">
    <property type="term" value="P:proton motive force-driven ATP synthesis"/>
    <property type="evidence" value="ECO:0007669"/>
    <property type="project" value="InterPro"/>
</dbReference>
<dbReference type="InterPro" id="IPR001421">
    <property type="entry name" value="ATP8_metazoa"/>
</dbReference>
<keyword evidence="5 12" id="KW-0138">CF(0)</keyword>
<proteinExistence type="inferred from homology"/>
<keyword evidence="7 12" id="KW-0375">Hydrogen ion transport</keyword>
<sequence>MPQMAPMWWTSMFFTFTLSFISIFMILHFQNYYNPTLMEKDKKLMPKMNWKW</sequence>
<evidence type="ECO:0000256" key="13">
    <source>
        <dbReference type="SAM" id="Phobius"/>
    </source>
</evidence>
<comment type="subcellular location">
    <subcellularLocation>
        <location evidence="1 12">Mitochondrion membrane</location>
        <topology evidence="1 12">Single-pass membrane protein</topology>
    </subcellularLocation>
</comment>
<dbReference type="Pfam" id="PF00895">
    <property type="entry name" value="ATP-synt_8"/>
    <property type="match status" value="1"/>
</dbReference>
<evidence type="ECO:0000256" key="4">
    <source>
        <dbReference type="ARBA" id="ARBA00022448"/>
    </source>
</evidence>
<accession>A0A4Y5T7Q0</accession>
<keyword evidence="10 12" id="KW-0496">Mitochondrion</keyword>
<evidence type="ECO:0000256" key="3">
    <source>
        <dbReference type="ARBA" id="ARBA00011291"/>
    </source>
</evidence>
<evidence type="ECO:0000256" key="12">
    <source>
        <dbReference type="RuleBase" id="RU003661"/>
    </source>
</evidence>
<evidence type="ECO:0000256" key="6">
    <source>
        <dbReference type="ARBA" id="ARBA00022692"/>
    </source>
</evidence>
<evidence type="ECO:0000256" key="7">
    <source>
        <dbReference type="ARBA" id="ARBA00022781"/>
    </source>
</evidence>
<organism evidence="14">
    <name type="scientific">Rhodnius pictipes</name>
    <dbReference type="NCBI Taxonomy" id="69253"/>
    <lineage>
        <taxon>Eukaryota</taxon>
        <taxon>Metazoa</taxon>
        <taxon>Ecdysozoa</taxon>
        <taxon>Arthropoda</taxon>
        <taxon>Hexapoda</taxon>
        <taxon>Insecta</taxon>
        <taxon>Pterygota</taxon>
        <taxon>Neoptera</taxon>
        <taxon>Paraneoptera</taxon>
        <taxon>Hemiptera</taxon>
        <taxon>Heteroptera</taxon>
        <taxon>Panheteroptera</taxon>
        <taxon>Cimicomorpha</taxon>
        <taxon>Reduviidae</taxon>
        <taxon>Triatominae</taxon>
        <taxon>Rhodnius</taxon>
    </lineage>
</organism>
<evidence type="ECO:0000256" key="11">
    <source>
        <dbReference type="ARBA" id="ARBA00023136"/>
    </source>
</evidence>
<gene>
    <name evidence="14" type="primary">ATP8</name>
</gene>
<keyword evidence="6 12" id="KW-0812">Transmembrane</keyword>
<reference evidence="14" key="1">
    <citation type="journal article" date="2019" name="Int. J. Biol. Macromol.">
        <title>Mitochondrial genomes of three kissing bugs (Reduviidae: Triatominae) and their phylogenetic implications.</title>
        <authorList>
            <person name="Zhao Y."/>
            <person name="Jiang M."/>
            <person name="Wu Y."/>
            <person name="Song F."/>
            <person name="Cai W."/>
            <person name="Li H."/>
        </authorList>
    </citation>
    <scope>NUCLEOTIDE SEQUENCE</scope>
</reference>
<keyword evidence="4 12" id="KW-0813">Transport</keyword>
<dbReference type="AlphaFoldDB" id="A0A4Y5T7Q0"/>
<comment type="subunit">
    <text evidence="3">F-type ATPases have 2 components, CF(1) - the catalytic core - and CF(0) - the membrane proton channel.</text>
</comment>
<dbReference type="GO" id="GO:0015078">
    <property type="term" value="F:proton transmembrane transporter activity"/>
    <property type="evidence" value="ECO:0007669"/>
    <property type="project" value="InterPro"/>
</dbReference>
<keyword evidence="8 13" id="KW-1133">Transmembrane helix</keyword>
<feature type="transmembrane region" description="Helical" evidence="13">
    <location>
        <begin position="12"/>
        <end position="33"/>
    </location>
</feature>
<evidence type="ECO:0000256" key="5">
    <source>
        <dbReference type="ARBA" id="ARBA00022547"/>
    </source>
</evidence>
<evidence type="ECO:0000256" key="9">
    <source>
        <dbReference type="ARBA" id="ARBA00023065"/>
    </source>
</evidence>
<dbReference type="GO" id="GO:0031966">
    <property type="term" value="C:mitochondrial membrane"/>
    <property type="evidence" value="ECO:0007669"/>
    <property type="project" value="UniProtKB-SubCell"/>
</dbReference>
<evidence type="ECO:0000256" key="1">
    <source>
        <dbReference type="ARBA" id="ARBA00004304"/>
    </source>
</evidence>
<dbReference type="GO" id="GO:0045259">
    <property type="term" value="C:proton-transporting ATP synthase complex"/>
    <property type="evidence" value="ECO:0007669"/>
    <property type="project" value="UniProtKB-KW"/>
</dbReference>
<evidence type="ECO:0000313" key="14">
    <source>
        <dbReference type="EMBL" id="QDB64186.1"/>
    </source>
</evidence>
<evidence type="ECO:0000256" key="2">
    <source>
        <dbReference type="ARBA" id="ARBA00008892"/>
    </source>
</evidence>
<evidence type="ECO:0000256" key="10">
    <source>
        <dbReference type="ARBA" id="ARBA00023128"/>
    </source>
</evidence>
<geneLocation type="mitochondrion" evidence="14"/>
<comment type="similarity">
    <text evidence="2 12">Belongs to the ATPase protein 8 family.</text>
</comment>
<keyword evidence="11 13" id="KW-0472">Membrane</keyword>
<name>A0A4Y5T7Q0_9HEMI</name>
<evidence type="ECO:0000256" key="8">
    <source>
        <dbReference type="ARBA" id="ARBA00022989"/>
    </source>
</evidence>
<protein>
    <recommendedName>
        <fullName evidence="12">ATP synthase complex subunit 8</fullName>
    </recommendedName>
</protein>